<evidence type="ECO:0000256" key="3">
    <source>
        <dbReference type="SAM" id="Phobius"/>
    </source>
</evidence>
<accession>A0A4V5ZZB6</accession>
<reference evidence="4 5" key="2">
    <citation type="journal article" date="2019" name="G3 (Bethesda)">
        <title>Hybrid Assembly of the Genome of the Entomopathogenic Nematode Steinernema carpocapsae Identifies the X-Chromosome.</title>
        <authorList>
            <person name="Serra L."/>
            <person name="Macchietto M."/>
            <person name="Macias-Munoz A."/>
            <person name="McGill C.J."/>
            <person name="Rodriguez I.M."/>
            <person name="Rodriguez B."/>
            <person name="Murad R."/>
            <person name="Mortazavi A."/>
        </authorList>
    </citation>
    <scope>NUCLEOTIDE SEQUENCE [LARGE SCALE GENOMIC DNA]</scope>
    <source>
        <strain evidence="4 5">ALL</strain>
    </source>
</reference>
<keyword evidence="3" id="KW-0812">Transmembrane</keyword>
<evidence type="ECO:0000313" key="5">
    <source>
        <dbReference type="Proteomes" id="UP000298663"/>
    </source>
</evidence>
<keyword evidence="3" id="KW-0472">Membrane</keyword>
<name>A0A4V5ZZB6_STECR</name>
<evidence type="ECO:0000256" key="1">
    <source>
        <dbReference type="ARBA" id="ARBA00023157"/>
    </source>
</evidence>
<dbReference type="OrthoDB" id="5870811at2759"/>
<dbReference type="Proteomes" id="UP000298663">
    <property type="component" value="Unassembled WGS sequence"/>
</dbReference>
<dbReference type="PROSITE" id="PS50068">
    <property type="entry name" value="LDLRA_2"/>
    <property type="match status" value="1"/>
</dbReference>
<protein>
    <submittedName>
        <fullName evidence="4">Uncharacterized protein</fullName>
    </submittedName>
</protein>
<keyword evidence="1" id="KW-1015">Disulfide bond</keyword>
<organism evidence="4 5">
    <name type="scientific">Steinernema carpocapsae</name>
    <name type="common">Entomopathogenic nematode</name>
    <dbReference type="NCBI Taxonomy" id="34508"/>
    <lineage>
        <taxon>Eukaryota</taxon>
        <taxon>Metazoa</taxon>
        <taxon>Ecdysozoa</taxon>
        <taxon>Nematoda</taxon>
        <taxon>Chromadorea</taxon>
        <taxon>Rhabditida</taxon>
        <taxon>Tylenchina</taxon>
        <taxon>Panagrolaimomorpha</taxon>
        <taxon>Strongyloidoidea</taxon>
        <taxon>Steinernematidae</taxon>
        <taxon>Steinernema</taxon>
    </lineage>
</organism>
<sequence>MNGSLPEPHCRSNRGYAFRIQVSKPAAIMLKVSAVLFCAIALNAFYFFILAEAAPSSKTLEDAQNIENSKNSPNEIQTISEMLHELTPKQAPTEITYTQEQIEKYRLQRPTDCQAFGKILTTAFHCPTPAIGPDGNLQWRCVRFNDLCDERIDCPNAEDEDPKFCMFQKLNGREIRELRQFAKNIDHRLFPGPADLIPQPIR</sequence>
<dbReference type="AlphaFoldDB" id="A0A4V5ZZB6"/>
<dbReference type="InterPro" id="IPR002172">
    <property type="entry name" value="LDrepeatLR_classA_rpt"/>
</dbReference>
<dbReference type="GO" id="GO:0030297">
    <property type="term" value="F:transmembrane receptor protein tyrosine kinase activator activity"/>
    <property type="evidence" value="ECO:0007669"/>
    <property type="project" value="TreeGrafter"/>
</dbReference>
<dbReference type="EMBL" id="AZBU02000008">
    <property type="protein sequence ID" value="TKR66955.1"/>
    <property type="molecule type" value="Genomic_DNA"/>
</dbReference>
<proteinExistence type="predicted"/>
<gene>
    <name evidence="4" type="ORF">L596_023175</name>
</gene>
<dbReference type="PANTHER" id="PTHR21105">
    <property type="entry name" value="GH16255P"/>
    <property type="match status" value="1"/>
</dbReference>
<comment type="caution">
    <text evidence="2">Lacks conserved residue(s) required for the propagation of feature annotation.</text>
</comment>
<comment type="caution">
    <text evidence="4">The sequence shown here is derived from an EMBL/GenBank/DDBJ whole genome shotgun (WGS) entry which is preliminary data.</text>
</comment>
<dbReference type="PANTHER" id="PTHR21105:SF0">
    <property type="entry name" value="GH16255P"/>
    <property type="match status" value="1"/>
</dbReference>
<evidence type="ECO:0000256" key="2">
    <source>
        <dbReference type="PROSITE-ProRule" id="PRU00124"/>
    </source>
</evidence>
<dbReference type="GO" id="GO:0043410">
    <property type="term" value="P:positive regulation of MAPK cascade"/>
    <property type="evidence" value="ECO:0007669"/>
    <property type="project" value="TreeGrafter"/>
</dbReference>
<evidence type="ECO:0000313" key="4">
    <source>
        <dbReference type="EMBL" id="TKR66955.1"/>
    </source>
</evidence>
<dbReference type="GO" id="GO:0043195">
    <property type="term" value="C:terminal bouton"/>
    <property type="evidence" value="ECO:0007669"/>
    <property type="project" value="TreeGrafter"/>
</dbReference>
<reference evidence="4 5" key="1">
    <citation type="journal article" date="2015" name="Genome Biol.">
        <title>Comparative genomics of Steinernema reveals deeply conserved gene regulatory networks.</title>
        <authorList>
            <person name="Dillman A.R."/>
            <person name="Macchietto M."/>
            <person name="Porter C.F."/>
            <person name="Rogers A."/>
            <person name="Williams B."/>
            <person name="Antoshechkin I."/>
            <person name="Lee M.M."/>
            <person name="Goodwin Z."/>
            <person name="Lu X."/>
            <person name="Lewis E.E."/>
            <person name="Goodrich-Blair H."/>
            <person name="Stock S.P."/>
            <person name="Adams B.J."/>
            <person name="Sternberg P.W."/>
            <person name="Mortazavi A."/>
        </authorList>
    </citation>
    <scope>NUCLEOTIDE SEQUENCE [LARGE SCALE GENOMIC DNA]</scope>
    <source>
        <strain evidence="4 5">ALL</strain>
    </source>
</reference>
<feature type="transmembrane region" description="Helical" evidence="3">
    <location>
        <begin position="28"/>
        <end position="49"/>
    </location>
</feature>
<keyword evidence="3" id="KW-1133">Transmembrane helix</keyword>
<keyword evidence="5" id="KW-1185">Reference proteome</keyword>